<evidence type="ECO:0000313" key="2">
    <source>
        <dbReference type="Proteomes" id="UP000693682"/>
    </source>
</evidence>
<keyword evidence="2" id="KW-1185">Reference proteome</keyword>
<accession>A0A8F3E687</accession>
<organism evidence="1 2">
    <name type="scientific">Microbacterium phage Honk</name>
    <dbReference type="NCBI Taxonomy" id="2836095"/>
    <lineage>
        <taxon>Viruses</taxon>
        <taxon>Duplodnaviria</taxon>
        <taxon>Heunggongvirae</taxon>
        <taxon>Uroviricota</taxon>
        <taxon>Caudoviricetes</taxon>
        <taxon>Casidaviridae</taxon>
        <taxon>Honkvirus</taxon>
        <taxon>Honkvirus honk</taxon>
    </lineage>
</organism>
<gene>
    <name evidence="1" type="primary">59</name>
    <name evidence="1" type="ORF">SEA_HONK_59</name>
</gene>
<dbReference type="Proteomes" id="UP000693682">
    <property type="component" value="Segment"/>
</dbReference>
<sequence length="58" mass="6598">MTNNTKASLRQMSTEELRALHTATLRDVEVLEDRRKFREADQADAEARKIAAVLAERA</sequence>
<reference evidence="1" key="1">
    <citation type="submission" date="2021-04" db="EMBL/GenBank/DDBJ databases">
        <authorList>
            <person name="Ulbrich M."/>
            <person name="Aldana K.S."/>
            <person name="Brown J.W."/>
            <person name="Campbell D.M."/>
            <person name="Chai A.E."/>
            <person name="Dalson K.A."/>
            <person name="Dembinski E."/>
            <person name="Gomez D.E."/>
            <person name="Gupta K."/>
            <person name="Guyot M."/>
            <person name="Hocutt K.M."/>
            <person name="Holsinger J.M."/>
            <person name="Ibarra L.A."/>
            <person name="Jeon T.-Y."/>
            <person name="Mackenzie M."/>
            <person name="Marquez I.-P.P."/>
            <person name="Mathenge R.W."/>
            <person name="Mo B.F."/>
            <person name="Nelson S."/>
            <person name="Zepeda J."/>
            <person name="Zhang L.J."/>
            <person name="Ngo R."/>
            <person name="Tse V.Y."/>
            <person name="Garlena R.A."/>
            <person name="Russell D.A."/>
            <person name="Pope W.H."/>
            <person name="Jacobs-Sera D."/>
            <person name="Hatfull G.F."/>
            <person name="Reddi K."/>
            <person name="Moberg-Parker J."/>
            <person name="Freise A.C."/>
        </authorList>
    </citation>
    <scope>NUCLEOTIDE SEQUENCE</scope>
</reference>
<protein>
    <submittedName>
        <fullName evidence="1">Uncharacterized protein</fullName>
    </submittedName>
</protein>
<dbReference type="EMBL" id="MW862981">
    <property type="protein sequence ID" value="QWY81882.1"/>
    <property type="molecule type" value="Genomic_DNA"/>
</dbReference>
<evidence type="ECO:0000313" key="1">
    <source>
        <dbReference type="EMBL" id="QWY81882.1"/>
    </source>
</evidence>
<proteinExistence type="predicted"/>
<name>A0A8F3E687_9CAUD</name>